<feature type="non-terminal residue" evidence="1">
    <location>
        <position position="1"/>
    </location>
</feature>
<reference evidence="1" key="1">
    <citation type="submission" date="2014-12" db="EMBL/GenBank/DDBJ databases">
        <title>Insight into the proteome of Arion vulgaris.</title>
        <authorList>
            <person name="Aradska J."/>
            <person name="Bulat T."/>
            <person name="Smidak R."/>
            <person name="Sarate P."/>
            <person name="Gangsoo J."/>
            <person name="Sialana F."/>
            <person name="Bilban M."/>
            <person name="Lubec G."/>
        </authorList>
    </citation>
    <scope>NUCLEOTIDE SEQUENCE</scope>
    <source>
        <tissue evidence="1">Skin</tissue>
    </source>
</reference>
<evidence type="ECO:0000313" key="1">
    <source>
        <dbReference type="EMBL" id="CEK98553.1"/>
    </source>
</evidence>
<accession>A0A0B7C022</accession>
<name>A0A0B7C022_9EUPU</name>
<protein>
    <submittedName>
        <fullName evidence="1">Uncharacterized protein</fullName>
    </submittedName>
</protein>
<proteinExistence type="predicted"/>
<organism evidence="1">
    <name type="scientific">Arion vulgaris</name>
    <dbReference type="NCBI Taxonomy" id="1028688"/>
    <lineage>
        <taxon>Eukaryota</taxon>
        <taxon>Metazoa</taxon>
        <taxon>Spiralia</taxon>
        <taxon>Lophotrochozoa</taxon>
        <taxon>Mollusca</taxon>
        <taxon>Gastropoda</taxon>
        <taxon>Heterobranchia</taxon>
        <taxon>Euthyneura</taxon>
        <taxon>Panpulmonata</taxon>
        <taxon>Eupulmonata</taxon>
        <taxon>Stylommatophora</taxon>
        <taxon>Helicina</taxon>
        <taxon>Arionoidea</taxon>
        <taxon>Arionidae</taxon>
        <taxon>Arion</taxon>
    </lineage>
</organism>
<feature type="non-terminal residue" evidence="1">
    <location>
        <position position="99"/>
    </location>
</feature>
<sequence length="99" mass="11050">KDGTAQVTAFIKEDVKYTKSFQQEEIMLWKFKVLSSSTVPSVVRVVWTVDYKKNGLSRNAYFSPEGSRITAKFSVTAGQTDNIVAVLKEQSILNTAILT</sequence>
<dbReference type="EMBL" id="HACG01051682">
    <property type="protein sequence ID" value="CEK98553.1"/>
    <property type="molecule type" value="Transcribed_RNA"/>
</dbReference>
<dbReference type="AlphaFoldDB" id="A0A0B7C022"/>
<gene>
    <name evidence="1" type="primary">ORF219010</name>
</gene>